<dbReference type="GO" id="GO:0015031">
    <property type="term" value="P:protein transport"/>
    <property type="evidence" value="ECO:0007669"/>
    <property type="project" value="UniProtKB-KW"/>
</dbReference>
<dbReference type="SUPFAM" id="SSF74653">
    <property type="entry name" value="TolA/TonB C-terminal domain"/>
    <property type="match status" value="1"/>
</dbReference>
<dbReference type="PANTHER" id="PTHR33446:SF2">
    <property type="entry name" value="PROTEIN TONB"/>
    <property type="match status" value="1"/>
</dbReference>
<comment type="subcellular location">
    <subcellularLocation>
        <location evidence="1">Cell inner membrane</location>
        <topology evidence="1">Single-pass membrane protein</topology>
        <orientation evidence="1">Periplasmic side</orientation>
    </subcellularLocation>
</comment>
<keyword evidence="7" id="KW-0653">Protein transport</keyword>
<dbReference type="InterPro" id="IPR003538">
    <property type="entry name" value="TonB"/>
</dbReference>
<keyword evidence="3" id="KW-0813">Transport</keyword>
<dbReference type="GO" id="GO:0031992">
    <property type="term" value="F:energy transducer activity"/>
    <property type="evidence" value="ECO:0007669"/>
    <property type="project" value="InterPro"/>
</dbReference>
<dbReference type="AlphaFoldDB" id="A0A6I6JWW4"/>
<evidence type="ECO:0000256" key="1">
    <source>
        <dbReference type="ARBA" id="ARBA00004383"/>
    </source>
</evidence>
<dbReference type="PROSITE" id="PS52015">
    <property type="entry name" value="TONB_CTD"/>
    <property type="match status" value="1"/>
</dbReference>
<dbReference type="Gene3D" id="3.30.1150.10">
    <property type="match status" value="1"/>
</dbReference>
<proteinExistence type="inferred from homology"/>
<dbReference type="RefSeq" id="WP_158870619.1">
    <property type="nucleotide sequence ID" value="NZ_CP046401.1"/>
</dbReference>
<dbReference type="GO" id="GO:0098797">
    <property type="term" value="C:plasma membrane protein complex"/>
    <property type="evidence" value="ECO:0007669"/>
    <property type="project" value="TreeGrafter"/>
</dbReference>
<evidence type="ECO:0000256" key="3">
    <source>
        <dbReference type="ARBA" id="ARBA00022448"/>
    </source>
</evidence>
<dbReference type="NCBIfam" id="TIGR01352">
    <property type="entry name" value="tonB_Cterm"/>
    <property type="match status" value="1"/>
</dbReference>
<feature type="domain" description="TonB C-terminal" evidence="10">
    <location>
        <begin position="140"/>
        <end position="230"/>
    </location>
</feature>
<keyword evidence="9" id="KW-0472">Membrane</keyword>
<evidence type="ECO:0000256" key="9">
    <source>
        <dbReference type="ARBA" id="ARBA00023136"/>
    </source>
</evidence>
<dbReference type="InterPro" id="IPR051045">
    <property type="entry name" value="TonB-dependent_transducer"/>
</dbReference>
<name>A0A6I6JWW4_9BACT</name>
<dbReference type="InterPro" id="IPR006260">
    <property type="entry name" value="TonB/TolA_C"/>
</dbReference>
<comment type="similarity">
    <text evidence="2">Belongs to the TonB family.</text>
</comment>
<dbReference type="GO" id="GO:0015891">
    <property type="term" value="P:siderophore transport"/>
    <property type="evidence" value="ECO:0007669"/>
    <property type="project" value="InterPro"/>
</dbReference>
<evidence type="ECO:0000313" key="11">
    <source>
        <dbReference type="EMBL" id="QGY47091.1"/>
    </source>
</evidence>
<dbReference type="Proteomes" id="UP000428260">
    <property type="component" value="Chromosome"/>
</dbReference>
<dbReference type="PRINTS" id="PR01374">
    <property type="entry name" value="TONBPROTEIN"/>
</dbReference>
<dbReference type="InterPro" id="IPR037682">
    <property type="entry name" value="TonB_C"/>
</dbReference>
<evidence type="ECO:0000256" key="6">
    <source>
        <dbReference type="ARBA" id="ARBA00022692"/>
    </source>
</evidence>
<keyword evidence="5" id="KW-0997">Cell inner membrane</keyword>
<organism evidence="11 12">
    <name type="scientific">Maribellus comscasis</name>
    <dbReference type="NCBI Taxonomy" id="2681766"/>
    <lineage>
        <taxon>Bacteria</taxon>
        <taxon>Pseudomonadati</taxon>
        <taxon>Bacteroidota</taxon>
        <taxon>Bacteroidia</taxon>
        <taxon>Marinilabiliales</taxon>
        <taxon>Prolixibacteraceae</taxon>
        <taxon>Maribellus</taxon>
    </lineage>
</organism>
<keyword evidence="12" id="KW-1185">Reference proteome</keyword>
<evidence type="ECO:0000256" key="5">
    <source>
        <dbReference type="ARBA" id="ARBA00022519"/>
    </source>
</evidence>
<dbReference type="EMBL" id="CP046401">
    <property type="protein sequence ID" value="QGY47091.1"/>
    <property type="molecule type" value="Genomic_DNA"/>
</dbReference>
<keyword evidence="6" id="KW-0812">Transmembrane</keyword>
<evidence type="ECO:0000256" key="2">
    <source>
        <dbReference type="ARBA" id="ARBA00006555"/>
    </source>
</evidence>
<dbReference type="PANTHER" id="PTHR33446">
    <property type="entry name" value="PROTEIN TONB-RELATED"/>
    <property type="match status" value="1"/>
</dbReference>
<keyword evidence="4" id="KW-1003">Cell membrane</keyword>
<keyword evidence="8" id="KW-1133">Transmembrane helix</keyword>
<dbReference type="GO" id="GO:0055085">
    <property type="term" value="P:transmembrane transport"/>
    <property type="evidence" value="ECO:0007669"/>
    <property type="project" value="InterPro"/>
</dbReference>
<protein>
    <submittedName>
        <fullName evidence="11">TonB family protein</fullName>
    </submittedName>
</protein>
<dbReference type="GO" id="GO:0030288">
    <property type="term" value="C:outer membrane-bounded periplasmic space"/>
    <property type="evidence" value="ECO:0007669"/>
    <property type="project" value="InterPro"/>
</dbReference>
<evidence type="ECO:0000259" key="10">
    <source>
        <dbReference type="PROSITE" id="PS52015"/>
    </source>
</evidence>
<reference evidence="11 12" key="1">
    <citation type="submission" date="2019-11" db="EMBL/GenBank/DDBJ databases">
        <authorList>
            <person name="Zheng R.K."/>
            <person name="Sun C.M."/>
        </authorList>
    </citation>
    <scope>NUCLEOTIDE SEQUENCE [LARGE SCALE GENOMIC DNA]</scope>
    <source>
        <strain evidence="11 12">WC007</strain>
    </source>
</reference>
<gene>
    <name evidence="11" type="ORF">GM418_26540</name>
</gene>
<sequence length="230" mass="25901">MEQKKSQKADLENKRNMFFLFGLVAALGVTLLAFEWTSKPNKASSLGEIQSMVVEEEFIPVTREPEVKPPPPPPPPKVVEVLNIVDDDVEIEDELEIEDSEIDDETAIDINPVISTMAEEEEEEEQILFNIIEEPAEFPGGDRALYKYLSDHVQYPVIAQENGIQGKVYVKFVIDEQGNTSRAEVLRGVDSSLDAEALRVINSLPKFKPGKQRGRPVKVYFNAVINFQLQ</sequence>
<evidence type="ECO:0000313" key="12">
    <source>
        <dbReference type="Proteomes" id="UP000428260"/>
    </source>
</evidence>
<evidence type="ECO:0000256" key="4">
    <source>
        <dbReference type="ARBA" id="ARBA00022475"/>
    </source>
</evidence>
<dbReference type="KEGG" id="mcos:GM418_26540"/>
<dbReference type="Pfam" id="PF03544">
    <property type="entry name" value="TonB_C"/>
    <property type="match status" value="1"/>
</dbReference>
<evidence type="ECO:0000256" key="7">
    <source>
        <dbReference type="ARBA" id="ARBA00022927"/>
    </source>
</evidence>
<accession>A0A6I6JWW4</accession>
<evidence type="ECO:0000256" key="8">
    <source>
        <dbReference type="ARBA" id="ARBA00022989"/>
    </source>
</evidence>